<evidence type="ECO:0000313" key="14">
    <source>
        <dbReference type="Proteomes" id="UP000192578"/>
    </source>
</evidence>
<dbReference type="FunFam" id="1.10.238.10:FF:000104">
    <property type="entry name" value="calumenin isoform X1"/>
    <property type="match status" value="1"/>
</dbReference>
<dbReference type="Pfam" id="PF13202">
    <property type="entry name" value="EF-hand_5"/>
    <property type="match status" value="2"/>
</dbReference>
<dbReference type="Pfam" id="PF13499">
    <property type="entry name" value="EF-hand_7"/>
    <property type="match status" value="1"/>
</dbReference>
<evidence type="ECO:0000256" key="11">
    <source>
        <dbReference type="ARBA" id="ARBA00072696"/>
    </source>
</evidence>
<dbReference type="PROSITE" id="PS50222">
    <property type="entry name" value="EF_HAND_2"/>
    <property type="match status" value="3"/>
</dbReference>
<keyword evidence="5" id="KW-0256">Endoplasmic reticulum</keyword>
<name>A0A1W0WYW9_HYPEX</name>
<dbReference type="EMBL" id="MTYJ01000031">
    <property type="protein sequence ID" value="OQV20397.1"/>
    <property type="molecule type" value="Genomic_DNA"/>
</dbReference>
<accession>A0A1W0WYW9</accession>
<dbReference type="PANTHER" id="PTHR10827">
    <property type="entry name" value="RETICULOCALBIN"/>
    <property type="match status" value="1"/>
</dbReference>
<feature type="domain" description="EF-hand" evidence="12">
    <location>
        <begin position="258"/>
        <end position="293"/>
    </location>
</feature>
<keyword evidence="7" id="KW-0325">Glycoprotein</keyword>
<evidence type="ECO:0000256" key="9">
    <source>
        <dbReference type="ARBA" id="ARBA00056975"/>
    </source>
</evidence>
<evidence type="ECO:0000256" key="7">
    <source>
        <dbReference type="ARBA" id="ARBA00023180"/>
    </source>
</evidence>
<dbReference type="GO" id="GO:0015031">
    <property type="term" value="P:protein transport"/>
    <property type="evidence" value="ECO:0007669"/>
    <property type="project" value="UniProtKB-ARBA"/>
</dbReference>
<comment type="subunit">
    <text evidence="10">Interacts with PCSK6 (immature form including the propeptide); probably involved in the maturation and the secretion of PCSK6.</text>
</comment>
<dbReference type="SMART" id="SM00054">
    <property type="entry name" value="EFh"/>
    <property type="match status" value="5"/>
</dbReference>
<proteinExistence type="predicted"/>
<evidence type="ECO:0000256" key="8">
    <source>
        <dbReference type="ARBA" id="ARBA00023186"/>
    </source>
</evidence>
<sequence>MVSLLSAKDLLAQEREQDGAYSPKEKLHKNDAELHHEAILGNEKLHQEFHQQSPEQSRERLLKLATTHDLDHDGQISLEELQEWIFQSFQDLSSEDAQNKFQDVDSDGDGFITWNEHLRDTWGLENDENLLQSEEYKDEYVMIKEEALLFNAADRDQDGKLSAEEFLAFDRPEQYAYMQPLVIQRTKEARDKNGDGFIDFHEYIIDIVPNYKKMTNQEEREVFVTEKERFEQFFDQDHDGKLNDTEIFRWLIPDDRATAAVEAEHIFEKSDANKDSQLSFDEIADAQDVFVGSEITDYGNTLSVNTEGHDEL</sequence>
<evidence type="ECO:0000313" key="13">
    <source>
        <dbReference type="EMBL" id="OQV20397.1"/>
    </source>
</evidence>
<evidence type="ECO:0000256" key="1">
    <source>
        <dbReference type="ARBA" id="ARBA00004319"/>
    </source>
</evidence>
<dbReference type="InterPro" id="IPR002048">
    <property type="entry name" value="EF_hand_dom"/>
</dbReference>
<feature type="domain" description="EF-hand" evidence="12">
    <location>
        <begin position="56"/>
        <end position="91"/>
    </location>
</feature>
<organism evidence="13 14">
    <name type="scientific">Hypsibius exemplaris</name>
    <name type="common">Freshwater tardigrade</name>
    <dbReference type="NCBI Taxonomy" id="2072580"/>
    <lineage>
        <taxon>Eukaryota</taxon>
        <taxon>Metazoa</taxon>
        <taxon>Ecdysozoa</taxon>
        <taxon>Tardigrada</taxon>
        <taxon>Eutardigrada</taxon>
        <taxon>Parachela</taxon>
        <taxon>Hypsibioidea</taxon>
        <taxon>Hypsibiidae</taxon>
        <taxon>Hypsibius</taxon>
    </lineage>
</organism>
<evidence type="ECO:0000256" key="2">
    <source>
        <dbReference type="ARBA" id="ARBA00022723"/>
    </source>
</evidence>
<keyword evidence="14" id="KW-1185">Reference proteome</keyword>
<dbReference type="GO" id="GO:0005509">
    <property type="term" value="F:calcium ion binding"/>
    <property type="evidence" value="ECO:0007669"/>
    <property type="project" value="InterPro"/>
</dbReference>
<protein>
    <recommendedName>
        <fullName evidence="11">Reticulocalbin-3</fullName>
    </recommendedName>
</protein>
<keyword evidence="8" id="KW-0143">Chaperone</keyword>
<dbReference type="AlphaFoldDB" id="A0A1W0WYW9"/>
<keyword evidence="3" id="KW-0732">Signal</keyword>
<dbReference type="Proteomes" id="UP000192578">
    <property type="component" value="Unassembled WGS sequence"/>
</dbReference>
<dbReference type="Gene3D" id="1.10.238.10">
    <property type="entry name" value="EF-hand"/>
    <property type="match status" value="3"/>
</dbReference>
<dbReference type="PANTHER" id="PTHR10827:SF95">
    <property type="entry name" value="LD34388P"/>
    <property type="match status" value="1"/>
</dbReference>
<keyword evidence="4" id="KW-0677">Repeat</keyword>
<evidence type="ECO:0000259" key="12">
    <source>
        <dbReference type="PROSITE" id="PS50222"/>
    </source>
</evidence>
<evidence type="ECO:0000256" key="5">
    <source>
        <dbReference type="ARBA" id="ARBA00022824"/>
    </source>
</evidence>
<dbReference type="InterPro" id="IPR018247">
    <property type="entry name" value="EF_Hand_1_Ca_BS"/>
</dbReference>
<keyword evidence="6" id="KW-0106">Calcium</keyword>
<dbReference type="SUPFAM" id="SSF47473">
    <property type="entry name" value="EF-hand"/>
    <property type="match status" value="2"/>
</dbReference>
<dbReference type="OrthoDB" id="293868at2759"/>
<dbReference type="InterPro" id="IPR011992">
    <property type="entry name" value="EF-hand-dom_pair"/>
</dbReference>
<evidence type="ECO:0000256" key="3">
    <source>
        <dbReference type="ARBA" id="ARBA00022729"/>
    </source>
</evidence>
<feature type="domain" description="EF-hand" evidence="12">
    <location>
        <begin position="141"/>
        <end position="176"/>
    </location>
</feature>
<evidence type="ECO:0000256" key="10">
    <source>
        <dbReference type="ARBA" id="ARBA00063143"/>
    </source>
</evidence>
<dbReference type="GO" id="GO:0005788">
    <property type="term" value="C:endoplasmic reticulum lumen"/>
    <property type="evidence" value="ECO:0007669"/>
    <property type="project" value="UniProtKB-SubCell"/>
</dbReference>
<dbReference type="PROSITE" id="PS00018">
    <property type="entry name" value="EF_HAND_1"/>
    <property type="match status" value="4"/>
</dbReference>
<comment type="caution">
    <text evidence="13">The sequence shown here is derived from an EMBL/GenBank/DDBJ whole genome shotgun (WGS) entry which is preliminary data.</text>
</comment>
<evidence type="ECO:0000256" key="6">
    <source>
        <dbReference type="ARBA" id="ARBA00022837"/>
    </source>
</evidence>
<evidence type="ECO:0000256" key="4">
    <source>
        <dbReference type="ARBA" id="ARBA00022737"/>
    </source>
</evidence>
<comment type="subcellular location">
    <subcellularLocation>
        <location evidence="1">Endoplasmic reticulum lumen</location>
    </subcellularLocation>
</comment>
<gene>
    <name evidence="13" type="ORF">BV898_05683</name>
</gene>
<comment type="function">
    <text evidence="9">Probable molecular chaperone assisting protein biosynthesis and transport in the endoplasmic reticulum. Required for the proper biosynthesis and transport of pulmonary surfactant-associated protein A/SP-A, pulmonary surfactant-associated protein D/SP-D and the lipid transporter ABCA3. By regulating both the proper expression and the degradation through the endoplasmic reticulum-associated protein degradation pathway of these proteins plays a crucial role in pulmonary surfactant homeostasis. Has an anti-fibrotic activity by negatively regulating the secretion of type I and type III collagens. This calcium-binding protein also transiently associates with immature PCSK6 and regulates its secretion.</text>
</comment>
<keyword evidence="2" id="KW-0479">Metal-binding</keyword>
<reference evidence="14" key="1">
    <citation type="submission" date="2017-01" db="EMBL/GenBank/DDBJ databases">
        <title>Comparative genomics of anhydrobiosis in the tardigrade Hypsibius dujardini.</title>
        <authorList>
            <person name="Yoshida Y."/>
            <person name="Koutsovoulos G."/>
            <person name="Laetsch D."/>
            <person name="Stevens L."/>
            <person name="Kumar S."/>
            <person name="Horikawa D."/>
            <person name="Ishino K."/>
            <person name="Komine S."/>
            <person name="Tomita M."/>
            <person name="Blaxter M."/>
            <person name="Arakawa K."/>
        </authorList>
    </citation>
    <scope>NUCLEOTIDE SEQUENCE [LARGE SCALE GENOMIC DNA]</scope>
    <source>
        <strain evidence="14">Z151</strain>
    </source>
</reference>